<organism evidence="1 2">
    <name type="scientific">Allosphingosinicella flava</name>
    <dbReference type="NCBI Taxonomy" id="2771430"/>
    <lineage>
        <taxon>Bacteria</taxon>
        <taxon>Pseudomonadati</taxon>
        <taxon>Pseudomonadota</taxon>
        <taxon>Alphaproteobacteria</taxon>
        <taxon>Sphingomonadales</taxon>
        <taxon>Sphingomonadaceae</taxon>
        <taxon>Allosphingosinicella</taxon>
    </lineage>
</organism>
<reference evidence="1 2" key="1">
    <citation type="submission" date="2020-11" db="EMBL/GenBank/DDBJ databases">
        <title>Genome seq and assembly of Sphingosinicella sp.</title>
        <authorList>
            <person name="Chhetri G."/>
        </authorList>
    </citation>
    <scope>NUCLEOTIDE SEQUENCE [LARGE SCALE GENOMIC DNA]</scope>
    <source>
        <strain evidence="1 2">UDD2</strain>
    </source>
</reference>
<sequence length="72" mass="7440">MRPTIAFTALLLLAACGRGDENLPTAEESQRLNEAAAMLDEAPDVLEAAATAKVEGNLVETGDAPVTDTNGQ</sequence>
<accession>A0A7T2LL50</accession>
<gene>
    <name evidence="1" type="ORF">IC614_07135</name>
</gene>
<protein>
    <submittedName>
        <fullName evidence="1">Uncharacterized protein</fullName>
    </submittedName>
</protein>
<dbReference type="RefSeq" id="WP_200970673.1">
    <property type="nucleotide sequence ID" value="NZ_CP065592.1"/>
</dbReference>
<dbReference type="PROSITE" id="PS51257">
    <property type="entry name" value="PROKAR_LIPOPROTEIN"/>
    <property type="match status" value="1"/>
</dbReference>
<evidence type="ECO:0000313" key="2">
    <source>
        <dbReference type="Proteomes" id="UP000594873"/>
    </source>
</evidence>
<name>A0A7T2LL50_9SPHN</name>
<dbReference type="KEGG" id="sflv:IC614_07135"/>
<evidence type="ECO:0000313" key="1">
    <source>
        <dbReference type="EMBL" id="QPQ54145.1"/>
    </source>
</evidence>
<dbReference type="EMBL" id="CP065592">
    <property type="protein sequence ID" value="QPQ54145.1"/>
    <property type="molecule type" value="Genomic_DNA"/>
</dbReference>
<proteinExistence type="predicted"/>
<dbReference type="Proteomes" id="UP000594873">
    <property type="component" value="Chromosome"/>
</dbReference>
<keyword evidence="2" id="KW-1185">Reference proteome</keyword>
<dbReference type="AlphaFoldDB" id="A0A7T2LL50"/>